<accession>F2E6J9</accession>
<feature type="compositionally biased region" description="Low complexity" evidence="1">
    <location>
        <begin position="28"/>
        <end position="46"/>
    </location>
</feature>
<feature type="compositionally biased region" description="Low complexity" evidence="1">
    <location>
        <begin position="107"/>
        <end position="121"/>
    </location>
</feature>
<protein>
    <submittedName>
        <fullName evidence="2">Predicted protein</fullName>
    </submittedName>
</protein>
<feature type="compositionally biased region" description="Basic residues" evidence="1">
    <location>
        <begin position="47"/>
        <end position="69"/>
    </location>
</feature>
<evidence type="ECO:0000256" key="1">
    <source>
        <dbReference type="SAM" id="MobiDB-lite"/>
    </source>
</evidence>
<feature type="compositionally biased region" description="Basic residues" evidence="1">
    <location>
        <begin position="93"/>
        <end position="106"/>
    </location>
</feature>
<reference evidence="2" key="1">
    <citation type="journal article" date="2011" name="Plant Physiol.">
        <title>Comprehensive sequence analysis of 24,783 barley full-length cDNAs derived from 12 clone libraries.</title>
        <authorList>
            <person name="Matsumoto T."/>
            <person name="Tanaka T."/>
            <person name="Sakai H."/>
            <person name="Amano N."/>
            <person name="Kanamori H."/>
            <person name="Kurita K."/>
            <person name="Kikuta A."/>
            <person name="Kamiya K."/>
            <person name="Yamamoto M."/>
            <person name="Ikawa H."/>
            <person name="Fujii N."/>
            <person name="Hori K."/>
            <person name="Itoh T."/>
            <person name="Sato K."/>
        </authorList>
    </citation>
    <scope>NUCLEOTIDE SEQUENCE</scope>
    <source>
        <tissue evidence="2">Shoot and root</tissue>
    </source>
</reference>
<feature type="region of interest" description="Disordered" evidence="1">
    <location>
        <begin position="1"/>
        <end position="136"/>
    </location>
</feature>
<proteinExistence type="evidence at transcript level"/>
<dbReference type="AlphaFoldDB" id="F2E6J9"/>
<dbReference type="EMBL" id="AK371773">
    <property type="protein sequence ID" value="BAK02971.1"/>
    <property type="molecule type" value="mRNA"/>
</dbReference>
<feature type="non-terminal residue" evidence="2">
    <location>
        <position position="1"/>
    </location>
</feature>
<name>F2E6J9_HORVV</name>
<organism evidence="2">
    <name type="scientific">Hordeum vulgare subsp. vulgare</name>
    <name type="common">Domesticated barley</name>
    <dbReference type="NCBI Taxonomy" id="112509"/>
    <lineage>
        <taxon>Eukaryota</taxon>
        <taxon>Viridiplantae</taxon>
        <taxon>Streptophyta</taxon>
        <taxon>Embryophyta</taxon>
        <taxon>Tracheophyta</taxon>
        <taxon>Spermatophyta</taxon>
        <taxon>Magnoliopsida</taxon>
        <taxon>Liliopsida</taxon>
        <taxon>Poales</taxon>
        <taxon>Poaceae</taxon>
        <taxon>BOP clade</taxon>
        <taxon>Pooideae</taxon>
        <taxon>Triticodae</taxon>
        <taxon>Triticeae</taxon>
        <taxon>Hordeinae</taxon>
        <taxon>Hordeum</taxon>
    </lineage>
</organism>
<evidence type="ECO:0000313" key="2">
    <source>
        <dbReference type="EMBL" id="BAK02971.1"/>
    </source>
</evidence>
<sequence>SDLGFCPRPAPVPSAFADAGDAGPPRWTRCPSSTSPARRTTSSWTWPRRRSTPTRRRRPAPLQRLRRWPPIRSSPPPDLLLLLRRGRPWTPRSRPRSGRSPRRRPSPRAASTSARASPGTRPSSPAKAGLSRRSGYRGIGHCEQHFPQVAWFKATARNSRGTEEVNRVHYLNAGQRKLCAGNP</sequence>
<feature type="compositionally biased region" description="Low complexity" evidence="1">
    <location>
        <begin position="79"/>
        <end position="92"/>
    </location>
</feature>